<sequence length="404" mass="46198">MSSRSSSSGFSSILHESFLPTLTLQTVCDIQRADINARAIFCGEQDCRLNELRRMTGAIIDLNIVQDTKHPFERVNWTISHRNTEIRDFVVRRLNHWMQQTQIACDMAYDDAIFLQEKHEKKMKKSQLPPPLSSANFGRRYRTRSLTQSDITSLKSKCDNTPSTPSASSYKCQTPFTGLLGRTLLSTDRNLGSRYTNRKRLFTPSKHIPQTEEILSNRAIENVEMTPIEINQLMETAKCAGVLSDTSEHELNENRVCFADTVSLSKLAEMLRNNELKSTSDICEIDKVIQQSTMNVTNRAQTRQFNGKRYWFHRVILDNHIQFPAGISQDTNEARRLAYRHMIDVCLNNGGVKMKMLTGNRVKVVKGPKLEEKKNLHNTDELDMNATYISVNDLSCLSQCNMVH</sequence>
<name>A0A815MMF8_9BILA</name>
<reference evidence="2" key="1">
    <citation type="submission" date="2021-02" db="EMBL/GenBank/DDBJ databases">
        <authorList>
            <person name="Nowell W R."/>
        </authorList>
    </citation>
    <scope>NUCLEOTIDE SEQUENCE</scope>
</reference>
<dbReference type="AlphaFoldDB" id="A0A815MMF8"/>
<dbReference type="EMBL" id="CAJNOL010001839">
    <property type="protein sequence ID" value="CAF1426607.1"/>
    <property type="molecule type" value="Genomic_DNA"/>
</dbReference>
<evidence type="ECO:0000313" key="2">
    <source>
        <dbReference type="EMBL" id="CAF1426607.1"/>
    </source>
</evidence>
<accession>A0A815MMF8</accession>
<organism evidence="2 3">
    <name type="scientific">Rotaria sordida</name>
    <dbReference type="NCBI Taxonomy" id="392033"/>
    <lineage>
        <taxon>Eukaryota</taxon>
        <taxon>Metazoa</taxon>
        <taxon>Spiralia</taxon>
        <taxon>Gnathifera</taxon>
        <taxon>Rotifera</taxon>
        <taxon>Eurotatoria</taxon>
        <taxon>Bdelloidea</taxon>
        <taxon>Philodinida</taxon>
        <taxon>Philodinidae</taxon>
        <taxon>Rotaria</taxon>
    </lineage>
</organism>
<dbReference type="Proteomes" id="UP000663854">
    <property type="component" value="Unassembled WGS sequence"/>
</dbReference>
<proteinExistence type="predicted"/>
<comment type="caution">
    <text evidence="2">The sequence shown here is derived from an EMBL/GenBank/DDBJ whole genome shotgun (WGS) entry which is preliminary data.</text>
</comment>
<evidence type="ECO:0000313" key="3">
    <source>
        <dbReference type="Proteomes" id="UP000663870"/>
    </source>
</evidence>
<dbReference type="EMBL" id="CAJNOH010000824">
    <property type="protein sequence ID" value="CAF1131420.1"/>
    <property type="molecule type" value="Genomic_DNA"/>
</dbReference>
<evidence type="ECO:0000313" key="1">
    <source>
        <dbReference type="EMBL" id="CAF1131420.1"/>
    </source>
</evidence>
<protein>
    <submittedName>
        <fullName evidence="2">Uncharacterized protein</fullName>
    </submittedName>
</protein>
<gene>
    <name evidence="2" type="ORF">JXQ802_LOCUS36183</name>
    <name evidence="1" type="ORF">PYM288_LOCUS21235</name>
</gene>
<dbReference type="Proteomes" id="UP000663870">
    <property type="component" value="Unassembled WGS sequence"/>
</dbReference>
<keyword evidence="3" id="KW-1185">Reference proteome</keyword>